<dbReference type="Proteomes" id="UP001164963">
    <property type="component" value="Chromosome"/>
</dbReference>
<gene>
    <name evidence="2" type="ORF">NEH16_05845</name>
</gene>
<accession>A0ABY6PPN1</accession>
<name>A0ABY6PPN1_9ACTN</name>
<dbReference type="EMBL" id="CP098740">
    <property type="protein sequence ID" value="UZK53736.1"/>
    <property type="molecule type" value="Genomic_DNA"/>
</dbReference>
<evidence type="ECO:0000313" key="3">
    <source>
        <dbReference type="Proteomes" id="UP001164963"/>
    </source>
</evidence>
<feature type="compositionally biased region" description="Basic and acidic residues" evidence="1">
    <location>
        <begin position="15"/>
        <end position="25"/>
    </location>
</feature>
<organism evidence="2 3">
    <name type="scientific">Streptomyces drozdowiczii</name>
    <dbReference type="NCBI Taxonomy" id="202862"/>
    <lineage>
        <taxon>Bacteria</taxon>
        <taxon>Bacillati</taxon>
        <taxon>Actinomycetota</taxon>
        <taxon>Actinomycetes</taxon>
        <taxon>Kitasatosporales</taxon>
        <taxon>Streptomycetaceae</taxon>
        <taxon>Streptomyces</taxon>
    </lineage>
</organism>
<keyword evidence="3" id="KW-1185">Reference proteome</keyword>
<dbReference type="Gene3D" id="2.120.10.70">
    <property type="entry name" value="Fucose-specific lectin"/>
    <property type="match status" value="1"/>
</dbReference>
<evidence type="ECO:0000313" key="2">
    <source>
        <dbReference type="EMBL" id="UZK53736.1"/>
    </source>
</evidence>
<protein>
    <submittedName>
        <fullName evidence="2">Uncharacterized protein</fullName>
    </submittedName>
</protein>
<reference evidence="2" key="1">
    <citation type="journal article" date="2022" name="Front. Microbiol.">
        <title>Mirubactin C rescues the lethal effect of cell wall biosynthesis mutations in Bacillus subtilis.</title>
        <authorList>
            <person name="Kepplinger B."/>
            <person name="Wen X."/>
            <person name="Tyler A.R."/>
            <person name="Kim B.Y."/>
            <person name="Brown J."/>
            <person name="Banks P."/>
            <person name="Dashti Y."/>
            <person name="Mackenzie E.S."/>
            <person name="Wills C."/>
            <person name="Kawai Y."/>
            <person name="Waldron K.J."/>
            <person name="Allenby N.E.E."/>
            <person name="Wu L.J."/>
            <person name="Hall M.J."/>
            <person name="Errington J."/>
        </authorList>
    </citation>
    <scope>NUCLEOTIDE SEQUENCE</scope>
    <source>
        <strain evidence="2">MDA8-470</strain>
    </source>
</reference>
<sequence>MRVRSRRAQGSASGKGDDALRDVESTRGTGETPVDGHWLVRGKDGRLTAYARNEDGLLRWTEERPGGPGWEGPDFFPVPDLTHLGLAQGPDGYVHFIGRRTVHGDEEQPQVDLVHAIQYQTGRPVTAWRTVGNPYKDGDERAARIGPPAAAVAPTGMVHVFVRNANGGMMLRREAKNGKWEGWKDLRGTLGKETMAVAVAESGRMELLVPGTNKAMRWAQAEPGGAFQKGDNLTVKIAGGAVSVLETAPDRNTFYWTDATTGTLVAHRLDTPPITIGDTPADGPVAVLRAELDDYDCTVLAHRTRDGRVLLAACGTENEAGGLWWAATGERTSAPPALALDGQGRVVLAMIGERGGLYVARQNDEPGLALGPAQRV</sequence>
<dbReference type="RefSeq" id="WP_073966145.1">
    <property type="nucleotide sequence ID" value="NZ_CP098740.1"/>
</dbReference>
<dbReference type="SUPFAM" id="SSF89372">
    <property type="entry name" value="Fucose-specific lectin"/>
    <property type="match status" value="1"/>
</dbReference>
<evidence type="ECO:0000256" key="1">
    <source>
        <dbReference type="SAM" id="MobiDB-lite"/>
    </source>
</evidence>
<feature type="region of interest" description="Disordered" evidence="1">
    <location>
        <begin position="1"/>
        <end position="36"/>
    </location>
</feature>
<proteinExistence type="predicted"/>